<evidence type="ECO:0000256" key="2">
    <source>
        <dbReference type="ARBA" id="ARBA00022475"/>
    </source>
</evidence>
<keyword evidence="2" id="KW-1003">Cell membrane</keyword>
<gene>
    <name evidence="7" type="ORF">PBAT_22605</name>
</gene>
<protein>
    <submittedName>
        <fullName evidence="7">Stage V sporulation protein B</fullName>
    </submittedName>
</protein>
<comment type="subcellular location">
    <subcellularLocation>
        <location evidence="1">Cell membrane</location>
        <topology evidence="1">Multi-pass membrane protein</topology>
    </subcellularLocation>
</comment>
<evidence type="ECO:0000256" key="5">
    <source>
        <dbReference type="ARBA" id="ARBA00023136"/>
    </source>
</evidence>
<evidence type="ECO:0000313" key="8">
    <source>
        <dbReference type="Proteomes" id="UP000077355"/>
    </source>
</evidence>
<evidence type="ECO:0000256" key="6">
    <source>
        <dbReference type="SAM" id="Phobius"/>
    </source>
</evidence>
<evidence type="ECO:0000256" key="3">
    <source>
        <dbReference type="ARBA" id="ARBA00022692"/>
    </source>
</evidence>
<feature type="transmembrane region" description="Helical" evidence="6">
    <location>
        <begin position="266"/>
        <end position="291"/>
    </location>
</feature>
<dbReference type="PANTHER" id="PTHR30250:SF24">
    <property type="entry name" value="STAGE V SPORULATION PROTEIN B"/>
    <property type="match status" value="1"/>
</dbReference>
<keyword evidence="5 6" id="KW-0472">Membrane</keyword>
<evidence type="ECO:0000313" key="7">
    <source>
        <dbReference type="EMBL" id="OAB40719.1"/>
    </source>
</evidence>
<proteinExistence type="predicted"/>
<feature type="transmembrane region" description="Helical" evidence="6">
    <location>
        <begin position="165"/>
        <end position="186"/>
    </location>
</feature>
<dbReference type="PANTHER" id="PTHR30250">
    <property type="entry name" value="PST FAMILY PREDICTED COLANIC ACID TRANSPORTER"/>
    <property type="match status" value="1"/>
</dbReference>
<feature type="transmembrane region" description="Helical" evidence="6">
    <location>
        <begin position="495"/>
        <end position="517"/>
    </location>
</feature>
<feature type="transmembrane region" description="Helical" evidence="6">
    <location>
        <begin position="297"/>
        <end position="321"/>
    </location>
</feature>
<reference evidence="7 8" key="1">
    <citation type="submission" date="2016-03" db="EMBL/GenBank/DDBJ databases">
        <title>Draft genome sequence of Paenibacillus antarcticus CECT 5836.</title>
        <authorList>
            <person name="Shin S.-K."/>
            <person name="Yi H."/>
        </authorList>
    </citation>
    <scope>NUCLEOTIDE SEQUENCE [LARGE SCALE GENOMIC DNA]</scope>
    <source>
        <strain evidence="7 8">CECT 5836</strain>
    </source>
</reference>
<feature type="transmembrane region" description="Helical" evidence="6">
    <location>
        <begin position="378"/>
        <end position="398"/>
    </location>
</feature>
<keyword evidence="8" id="KW-1185">Reference proteome</keyword>
<feature type="transmembrane region" description="Helical" evidence="6">
    <location>
        <begin position="342"/>
        <end position="366"/>
    </location>
</feature>
<feature type="transmembrane region" description="Helical" evidence="6">
    <location>
        <begin position="21"/>
        <end position="40"/>
    </location>
</feature>
<dbReference type="PIRSF" id="PIRSF038958">
    <property type="entry name" value="PG_synth_SpoVB"/>
    <property type="match status" value="1"/>
</dbReference>
<name>A0A168JJL6_9BACL</name>
<dbReference type="Proteomes" id="UP000077355">
    <property type="component" value="Unassembled WGS sequence"/>
</dbReference>
<dbReference type="Pfam" id="PF01943">
    <property type="entry name" value="Polysacc_synt"/>
    <property type="match status" value="1"/>
</dbReference>
<dbReference type="InterPro" id="IPR014249">
    <property type="entry name" value="Spore_V_B"/>
</dbReference>
<dbReference type="GO" id="GO:0005886">
    <property type="term" value="C:plasma membrane"/>
    <property type="evidence" value="ECO:0007669"/>
    <property type="project" value="UniProtKB-SubCell"/>
</dbReference>
<comment type="caution">
    <text evidence="7">The sequence shown here is derived from an EMBL/GenBank/DDBJ whole genome shotgun (WGS) entry which is preliminary data.</text>
</comment>
<keyword evidence="4 6" id="KW-1133">Transmembrane helix</keyword>
<dbReference type="InterPro" id="IPR050833">
    <property type="entry name" value="Poly_Biosynth_Transport"/>
</dbReference>
<evidence type="ECO:0000256" key="1">
    <source>
        <dbReference type="ARBA" id="ARBA00004651"/>
    </source>
</evidence>
<dbReference type="CDD" id="cd13124">
    <property type="entry name" value="MATE_SpoVB_like"/>
    <property type="match status" value="1"/>
</dbReference>
<dbReference type="RefSeq" id="WP_068652925.1">
    <property type="nucleotide sequence ID" value="NZ_CP043611.1"/>
</dbReference>
<accession>A0A168JJL6</accession>
<feature type="transmembrane region" description="Helical" evidence="6">
    <location>
        <begin position="405"/>
        <end position="423"/>
    </location>
</feature>
<dbReference type="InterPro" id="IPR002797">
    <property type="entry name" value="Polysacc_synth"/>
</dbReference>
<feature type="transmembrane region" description="Helical" evidence="6">
    <location>
        <begin position="192"/>
        <end position="214"/>
    </location>
</feature>
<feature type="transmembrane region" description="Helical" evidence="6">
    <location>
        <begin position="429"/>
        <end position="453"/>
    </location>
</feature>
<dbReference type="InterPro" id="IPR024923">
    <property type="entry name" value="PG_synth_SpoVB"/>
</dbReference>
<dbReference type="AlphaFoldDB" id="A0A168JJL6"/>
<evidence type="ECO:0000256" key="4">
    <source>
        <dbReference type="ARBA" id="ARBA00022989"/>
    </source>
</evidence>
<feature type="transmembrane region" description="Helical" evidence="6">
    <location>
        <begin position="97"/>
        <end position="119"/>
    </location>
</feature>
<feature type="transmembrane region" description="Helical" evidence="6">
    <location>
        <begin position="465"/>
        <end position="483"/>
    </location>
</feature>
<dbReference type="NCBIfam" id="TIGR02900">
    <property type="entry name" value="spore_V_B"/>
    <property type="match status" value="1"/>
</dbReference>
<keyword evidence="3 6" id="KW-0812">Transmembrane</keyword>
<sequence length="539" mass="59167">MKKPKRQLNKYQKQTFIQGTLILVAAGIINRILGFIPRIILPRIIGAEGVGIYQLGYPFFIVLMTIITGGIPLAVSKIVSEAEAANNPKASQTVLRISLALTITLGIIFMLLSIFFAPWITQTILTDPRVYHTFVGMSPMLVIVAVSSVYRGYFQGKQNMIPSALSSIVETVARIVCVLWFSFLLLPKGIEFGAAGAMLGVMAGEFIGLLILLWQYHAENKKGDDPDTYNNLETEPVSIPQKKVLRRLLKITIPVTAGKLVGSFSYLFESIITAQSLALAGFATSVVTAQYGALQGMIIPLLLLPGALTAALAVSLVPSLSEAATRKDMVTIHKRLNQTLRLALVTGAPFSVLMFVLSAPLCLLLYNDHDISSMLKLMAPFGLFIYVQAPLMAALQALDHPGKALRNTLIGSVIKLFLIWYLASQPQYGILGAVIAIIANSIIVTLLHGFSVARMLSFKYKILDFVKMGAAMIVMAGGTQFAYNQLPFHQLTWLQFIAASIVGMIIYFIIIFTIKLVSFRDLEKIPMIGDWFRSKQKFT</sequence>
<feature type="transmembrane region" description="Helical" evidence="6">
    <location>
        <begin position="52"/>
        <end position="76"/>
    </location>
</feature>
<organism evidence="7 8">
    <name type="scientific">Paenibacillus antarcticus</name>
    <dbReference type="NCBI Taxonomy" id="253703"/>
    <lineage>
        <taxon>Bacteria</taxon>
        <taxon>Bacillati</taxon>
        <taxon>Bacillota</taxon>
        <taxon>Bacilli</taxon>
        <taxon>Bacillales</taxon>
        <taxon>Paenibacillaceae</taxon>
        <taxon>Paenibacillus</taxon>
    </lineage>
</organism>
<feature type="transmembrane region" description="Helical" evidence="6">
    <location>
        <begin position="131"/>
        <end position="153"/>
    </location>
</feature>
<dbReference type="OrthoDB" id="9775950at2"/>
<dbReference type="EMBL" id="LVJI01000053">
    <property type="protein sequence ID" value="OAB40719.1"/>
    <property type="molecule type" value="Genomic_DNA"/>
</dbReference>